<evidence type="ECO:0000313" key="1">
    <source>
        <dbReference type="EMBL" id="AFZ13886.1"/>
    </source>
</evidence>
<proteinExistence type="predicted"/>
<gene>
    <name evidence="1" type="ORF">Cri9333_3047</name>
</gene>
<dbReference type="AlphaFoldDB" id="K9W0Y6"/>
<keyword evidence="2" id="KW-1185">Reference proteome</keyword>
<dbReference type="HOGENOM" id="CLU_1319011_0_0_3"/>
<evidence type="ECO:0000313" key="2">
    <source>
        <dbReference type="Proteomes" id="UP000010472"/>
    </source>
</evidence>
<reference evidence="1 2" key="1">
    <citation type="submission" date="2012-06" db="EMBL/GenBank/DDBJ databases">
        <title>Finished chromosome of genome of Crinalium epipsammum PCC 9333.</title>
        <authorList>
            <consortium name="US DOE Joint Genome Institute"/>
            <person name="Gugger M."/>
            <person name="Coursin T."/>
            <person name="Rippka R."/>
            <person name="Tandeau De Marsac N."/>
            <person name="Huntemann M."/>
            <person name="Wei C.-L."/>
            <person name="Han J."/>
            <person name="Detter J.C."/>
            <person name="Han C."/>
            <person name="Tapia R."/>
            <person name="Davenport K."/>
            <person name="Daligault H."/>
            <person name="Erkkila T."/>
            <person name="Gu W."/>
            <person name="Munk A.C.C."/>
            <person name="Teshima H."/>
            <person name="Xu Y."/>
            <person name="Chain P."/>
            <person name="Chen A."/>
            <person name="Krypides N."/>
            <person name="Mavromatis K."/>
            <person name="Markowitz V."/>
            <person name="Szeto E."/>
            <person name="Ivanova N."/>
            <person name="Mikhailova N."/>
            <person name="Ovchinnikova G."/>
            <person name="Pagani I."/>
            <person name="Pati A."/>
            <person name="Goodwin L."/>
            <person name="Peters L."/>
            <person name="Pitluck S."/>
            <person name="Woyke T."/>
            <person name="Kerfeld C."/>
        </authorList>
    </citation>
    <scope>NUCLEOTIDE SEQUENCE [LARGE SCALE GENOMIC DNA]</scope>
    <source>
        <strain evidence="1 2">PCC 9333</strain>
    </source>
</reference>
<dbReference type="OrthoDB" id="457916at2"/>
<dbReference type="Proteomes" id="UP000010472">
    <property type="component" value="Chromosome"/>
</dbReference>
<organism evidence="1 2">
    <name type="scientific">Crinalium epipsammum PCC 9333</name>
    <dbReference type="NCBI Taxonomy" id="1173022"/>
    <lineage>
        <taxon>Bacteria</taxon>
        <taxon>Bacillati</taxon>
        <taxon>Cyanobacteriota</taxon>
        <taxon>Cyanophyceae</taxon>
        <taxon>Gomontiellales</taxon>
        <taxon>Gomontiellaceae</taxon>
        <taxon>Crinalium</taxon>
    </lineage>
</organism>
<accession>K9W0Y6</accession>
<name>K9W0Y6_9CYAN</name>
<dbReference type="RefSeq" id="WP_015203994.1">
    <property type="nucleotide sequence ID" value="NC_019753.1"/>
</dbReference>
<dbReference type="eggNOG" id="ENOG5031PP2">
    <property type="taxonomic scope" value="Bacteria"/>
</dbReference>
<dbReference type="EMBL" id="CP003620">
    <property type="protein sequence ID" value="AFZ13886.1"/>
    <property type="molecule type" value="Genomic_DNA"/>
</dbReference>
<sequence length="204" mass="23294">MNYERLQVAIDLLQNAANRMQYLIETSPPDEASNQTVYQSKEILQQALAEMLAAINPPELTHIPPELLDKANALGIPLTDIEVRVAISTHHPSQFAGVLAEIENRAEQIRRKREYLLYRISDMPVEKLGSRLPIVSAVDFNWSEEVTPVEVREAIKAKYQIDKLIQKRSLSRLSLFEKIKEANLAWQQSQSAETFLESEKNELL</sequence>
<dbReference type="KEGG" id="cep:Cri9333_3047"/>
<protein>
    <submittedName>
        <fullName evidence="1">Uncharacterized protein</fullName>
    </submittedName>
</protein>